<feature type="signal peptide" evidence="1">
    <location>
        <begin position="1"/>
        <end position="24"/>
    </location>
</feature>
<evidence type="ECO:0000313" key="2">
    <source>
        <dbReference type="EMBL" id="SHN83837.1"/>
    </source>
</evidence>
<keyword evidence="1" id="KW-0732">Signal</keyword>
<evidence type="ECO:0000256" key="1">
    <source>
        <dbReference type="SAM" id="SignalP"/>
    </source>
</evidence>
<evidence type="ECO:0008006" key="4">
    <source>
        <dbReference type="Google" id="ProtNLM"/>
    </source>
</evidence>
<dbReference type="RefSeq" id="WP_072822942.1">
    <property type="nucleotide sequence ID" value="NZ_LT670849.1"/>
</dbReference>
<keyword evidence="3" id="KW-1185">Reference proteome</keyword>
<feature type="chain" id="PRO_5009929697" description="PXPV repeat-containing protein" evidence="1">
    <location>
        <begin position="25"/>
        <end position="122"/>
    </location>
</feature>
<gene>
    <name evidence="2" type="ORF">SAMN05444170_5671</name>
</gene>
<evidence type="ECO:0000313" key="3">
    <source>
        <dbReference type="Proteomes" id="UP000184096"/>
    </source>
</evidence>
<dbReference type="AlphaFoldDB" id="A0A1M7ULR9"/>
<dbReference type="EMBL" id="LT670849">
    <property type="protein sequence ID" value="SHN83837.1"/>
    <property type="molecule type" value="Genomic_DNA"/>
</dbReference>
<proteinExistence type="predicted"/>
<organism evidence="2 3">
    <name type="scientific">Bradyrhizobium erythrophlei</name>
    <dbReference type="NCBI Taxonomy" id="1437360"/>
    <lineage>
        <taxon>Bacteria</taxon>
        <taxon>Pseudomonadati</taxon>
        <taxon>Pseudomonadota</taxon>
        <taxon>Alphaproteobacteria</taxon>
        <taxon>Hyphomicrobiales</taxon>
        <taxon>Nitrobacteraceae</taxon>
        <taxon>Bradyrhizobium</taxon>
    </lineage>
</organism>
<sequence length="122" mass="13756">MRKTIFGLGAAFAVITAGTAPALACDSCSPCGYASPCGGYGQPYAPYERLPDPAVQYHAAPIAQPQYYYVEQGPTYTGPGNFAPRRYYEEMGVAGWGYRHHYRHHWHHYGYHYHPHVLHSMY</sequence>
<protein>
    <recommendedName>
        <fullName evidence="4">PXPV repeat-containing protein</fullName>
    </recommendedName>
</protein>
<dbReference type="OrthoDB" id="8130162at2"/>
<dbReference type="Proteomes" id="UP000184096">
    <property type="component" value="Chromosome I"/>
</dbReference>
<name>A0A1M7ULR9_9BRAD</name>
<accession>A0A1M7ULR9</accession>
<reference evidence="3" key="1">
    <citation type="submission" date="2016-11" db="EMBL/GenBank/DDBJ databases">
        <authorList>
            <person name="Varghese N."/>
            <person name="Submissions S."/>
        </authorList>
    </citation>
    <scope>NUCLEOTIDE SEQUENCE [LARGE SCALE GENOMIC DNA]</scope>
    <source>
        <strain evidence="3">GAS401</strain>
    </source>
</reference>